<gene>
    <name evidence="4" type="ORF">TGEB3V08_LOCUS7659</name>
</gene>
<proteinExistence type="predicted"/>
<sequence length="424" mass="47578">MGCNERWPDWSARASERATERARLKDRTGSIFQARTLDPAQSNGLPPPLDASVTKPIVKLLVNQQHVFKTVAEKCEGFDHLECKYCQEKFSSDSHFQDHLLEETHKLRHLYRTNKKSLLSSKYKLTVCVNEDGKSLENVTVRPGAAGFARVNVANCSEEMKMLTDAIPLIIHSNVKVDCPHFPVEIKPGDTLNLSIVYCFEDSGAYMYPVLLKIQSQTGSEPVYVLKELVFRCQSEFVDDLKPISEYKYPIPPKLRVSEGPIIPGVPPSSTKSSLVMVRRLDNYYIPPYLDKVLNEGLKLHPKMSSAEVKKLNEVNWTFQEQEPTVQGPSTEQESTISGPSREQESTIPGSSREQESTISGPSREQESTTISGPSIEQESTIPGPSREQESTVPGPSREQEPTVYRAFKRARAYCPRAFQSARA</sequence>
<dbReference type="InterPro" id="IPR013087">
    <property type="entry name" value="Znf_C2H2_type"/>
</dbReference>
<dbReference type="EMBL" id="OE842550">
    <property type="protein sequence ID" value="CAD7600592.1"/>
    <property type="molecule type" value="Genomic_DNA"/>
</dbReference>
<evidence type="ECO:0000256" key="1">
    <source>
        <dbReference type="PROSITE-ProRule" id="PRU00042"/>
    </source>
</evidence>
<dbReference type="PROSITE" id="PS00028">
    <property type="entry name" value="ZINC_FINGER_C2H2_1"/>
    <property type="match status" value="1"/>
</dbReference>
<keyword evidence="1" id="KW-0863">Zinc-finger</keyword>
<keyword evidence="1" id="KW-0479">Metal-binding</keyword>
<keyword evidence="1" id="KW-0862">Zinc</keyword>
<evidence type="ECO:0000256" key="2">
    <source>
        <dbReference type="SAM" id="MobiDB-lite"/>
    </source>
</evidence>
<feature type="domain" description="C2H2-type" evidence="3">
    <location>
        <begin position="81"/>
        <end position="105"/>
    </location>
</feature>
<name>A0A7R9K226_TIMGE</name>
<feature type="region of interest" description="Disordered" evidence="2">
    <location>
        <begin position="321"/>
        <end position="403"/>
    </location>
</feature>
<protein>
    <recommendedName>
        <fullName evidence="3">C2H2-type domain-containing protein</fullName>
    </recommendedName>
</protein>
<reference evidence="4" key="1">
    <citation type="submission" date="2020-11" db="EMBL/GenBank/DDBJ databases">
        <authorList>
            <person name="Tran Van P."/>
        </authorList>
    </citation>
    <scope>NUCLEOTIDE SEQUENCE</scope>
</reference>
<accession>A0A7R9K226</accession>
<dbReference type="GO" id="GO:0008270">
    <property type="term" value="F:zinc ion binding"/>
    <property type="evidence" value="ECO:0007669"/>
    <property type="project" value="UniProtKB-KW"/>
</dbReference>
<dbReference type="AlphaFoldDB" id="A0A7R9K226"/>
<evidence type="ECO:0000313" key="4">
    <source>
        <dbReference type="EMBL" id="CAD7600592.1"/>
    </source>
</evidence>
<feature type="compositionally biased region" description="Polar residues" evidence="2">
    <location>
        <begin position="321"/>
        <end position="383"/>
    </location>
</feature>
<evidence type="ECO:0000259" key="3">
    <source>
        <dbReference type="PROSITE" id="PS50157"/>
    </source>
</evidence>
<organism evidence="4">
    <name type="scientific">Timema genevievae</name>
    <name type="common">Walking stick</name>
    <dbReference type="NCBI Taxonomy" id="629358"/>
    <lineage>
        <taxon>Eukaryota</taxon>
        <taxon>Metazoa</taxon>
        <taxon>Ecdysozoa</taxon>
        <taxon>Arthropoda</taxon>
        <taxon>Hexapoda</taxon>
        <taxon>Insecta</taxon>
        <taxon>Pterygota</taxon>
        <taxon>Neoptera</taxon>
        <taxon>Polyneoptera</taxon>
        <taxon>Phasmatodea</taxon>
        <taxon>Timematodea</taxon>
        <taxon>Timematoidea</taxon>
        <taxon>Timematidae</taxon>
        <taxon>Timema</taxon>
    </lineage>
</organism>
<dbReference type="PROSITE" id="PS50157">
    <property type="entry name" value="ZINC_FINGER_C2H2_2"/>
    <property type="match status" value="1"/>
</dbReference>